<dbReference type="GO" id="GO:0055085">
    <property type="term" value="P:transmembrane transport"/>
    <property type="evidence" value="ECO:0007669"/>
    <property type="project" value="InterPro"/>
</dbReference>
<feature type="transmembrane region" description="Helical" evidence="6">
    <location>
        <begin position="308"/>
        <end position="331"/>
    </location>
</feature>
<keyword evidence="3 6" id="KW-0812">Transmembrane</keyword>
<feature type="transmembrane region" description="Helical" evidence="6">
    <location>
        <begin position="7"/>
        <end position="30"/>
    </location>
</feature>
<dbReference type="GO" id="GO:0015920">
    <property type="term" value="P:lipopolysaccharide transport"/>
    <property type="evidence" value="ECO:0007669"/>
    <property type="project" value="TreeGrafter"/>
</dbReference>
<dbReference type="OrthoDB" id="9783403at2"/>
<evidence type="ECO:0000313" key="8">
    <source>
        <dbReference type="Proteomes" id="UP000243205"/>
    </source>
</evidence>
<feature type="transmembrane region" description="Helical" evidence="6">
    <location>
        <begin position="337"/>
        <end position="356"/>
    </location>
</feature>
<comment type="subcellular location">
    <subcellularLocation>
        <location evidence="1">Cell membrane</location>
        <topology evidence="1">Multi-pass membrane protein</topology>
    </subcellularLocation>
</comment>
<proteinExistence type="predicted"/>
<dbReference type="InterPro" id="IPR005495">
    <property type="entry name" value="LptG/LptF_permease"/>
</dbReference>
<organism evidence="7 8">
    <name type="scientific">Desulfuromonas thiophila</name>
    <dbReference type="NCBI Taxonomy" id="57664"/>
    <lineage>
        <taxon>Bacteria</taxon>
        <taxon>Pseudomonadati</taxon>
        <taxon>Thermodesulfobacteriota</taxon>
        <taxon>Desulfuromonadia</taxon>
        <taxon>Desulfuromonadales</taxon>
        <taxon>Desulfuromonadaceae</taxon>
        <taxon>Desulfuromonas</taxon>
    </lineage>
</organism>
<protein>
    <submittedName>
        <fullName evidence="7">Lipopolysaccharide export system permease protein</fullName>
    </submittedName>
</protein>
<accession>A0A1G7AQ01</accession>
<gene>
    <name evidence="7" type="ORF">SAMN05661003_104152</name>
</gene>
<evidence type="ECO:0000256" key="4">
    <source>
        <dbReference type="ARBA" id="ARBA00022989"/>
    </source>
</evidence>
<dbReference type="PANTHER" id="PTHR33529">
    <property type="entry name" value="SLR0882 PROTEIN-RELATED"/>
    <property type="match status" value="1"/>
</dbReference>
<dbReference type="NCBIfam" id="TIGR04408">
    <property type="entry name" value="LptG_lptG"/>
    <property type="match status" value="1"/>
</dbReference>
<evidence type="ECO:0000256" key="3">
    <source>
        <dbReference type="ARBA" id="ARBA00022692"/>
    </source>
</evidence>
<dbReference type="EMBL" id="FNAQ01000004">
    <property type="protein sequence ID" value="SDE16873.1"/>
    <property type="molecule type" value="Genomic_DNA"/>
</dbReference>
<evidence type="ECO:0000256" key="5">
    <source>
        <dbReference type="ARBA" id="ARBA00023136"/>
    </source>
</evidence>
<dbReference type="Pfam" id="PF03739">
    <property type="entry name" value="LptF_LptG"/>
    <property type="match status" value="1"/>
</dbReference>
<keyword evidence="2" id="KW-1003">Cell membrane</keyword>
<evidence type="ECO:0000256" key="2">
    <source>
        <dbReference type="ARBA" id="ARBA00022475"/>
    </source>
</evidence>
<dbReference type="AlphaFoldDB" id="A0A1G7AQ01"/>
<keyword evidence="4 6" id="KW-1133">Transmembrane helix</keyword>
<evidence type="ECO:0000256" key="1">
    <source>
        <dbReference type="ARBA" id="ARBA00004651"/>
    </source>
</evidence>
<dbReference type="InterPro" id="IPR030923">
    <property type="entry name" value="LptG"/>
</dbReference>
<dbReference type="RefSeq" id="WP_092077250.1">
    <property type="nucleotide sequence ID" value="NZ_FNAQ01000004.1"/>
</dbReference>
<feature type="transmembrane region" description="Helical" evidence="6">
    <location>
        <begin position="50"/>
        <end position="78"/>
    </location>
</feature>
<feature type="transmembrane region" description="Helical" evidence="6">
    <location>
        <begin position="278"/>
        <end position="296"/>
    </location>
</feature>
<keyword evidence="5 6" id="KW-0472">Membrane</keyword>
<name>A0A1G7AQ01_9BACT</name>
<keyword evidence="8" id="KW-1185">Reference proteome</keyword>
<dbReference type="PANTHER" id="PTHR33529:SF6">
    <property type="entry name" value="YJGP_YJGQ FAMILY PERMEASE"/>
    <property type="match status" value="1"/>
</dbReference>
<dbReference type="GO" id="GO:0043190">
    <property type="term" value="C:ATP-binding cassette (ABC) transporter complex"/>
    <property type="evidence" value="ECO:0007669"/>
    <property type="project" value="InterPro"/>
</dbReference>
<sequence length="360" mass="39260">MTLIQRYLLSLFARATGLALAAFGGIYLLIDFFEKVDDFLEHQARLPLYLAYFASKLPLIIAQLFPLALLLGVFLTLGQLARSQELTAMRAGGIGLKRLLAPLLLATVLLAGGHFALSEYLVPGGVKQANFILQVEVKGKSATPTQRENLWLRSPTSLCHIQLALPEQARLQGLTLFLVDDQLRLHERIDATSASFVAGQWLASGVVSRRFDPASGGLLDERLLDQLMLPIDYQPADFAVENAKTDELDLASLRRLSHKIAAQGLDAGRYQVDFHSRLAAPFTCLIMALLAIPFALQKSRNLHLALGISISILIGAGYFVLHSTLLALGYAGRLPPLVSAWAANLIFLTLAGLLILSTRD</sequence>
<feature type="transmembrane region" description="Helical" evidence="6">
    <location>
        <begin position="99"/>
        <end position="117"/>
    </location>
</feature>
<evidence type="ECO:0000313" key="7">
    <source>
        <dbReference type="EMBL" id="SDE16873.1"/>
    </source>
</evidence>
<reference evidence="8" key="1">
    <citation type="submission" date="2016-10" db="EMBL/GenBank/DDBJ databases">
        <authorList>
            <person name="Varghese N."/>
            <person name="Submissions S."/>
        </authorList>
    </citation>
    <scope>NUCLEOTIDE SEQUENCE [LARGE SCALE GENOMIC DNA]</scope>
    <source>
        <strain evidence="8">DSM 8987</strain>
    </source>
</reference>
<evidence type="ECO:0000256" key="6">
    <source>
        <dbReference type="SAM" id="Phobius"/>
    </source>
</evidence>
<dbReference type="Proteomes" id="UP000243205">
    <property type="component" value="Unassembled WGS sequence"/>
</dbReference>
<dbReference type="STRING" id="57664.SAMN05661003_104152"/>